<evidence type="ECO:0000313" key="2">
    <source>
        <dbReference type="EMBL" id="KIJ43588.1"/>
    </source>
</evidence>
<feature type="compositionally biased region" description="Basic and acidic residues" evidence="1">
    <location>
        <begin position="74"/>
        <end position="85"/>
    </location>
</feature>
<evidence type="ECO:0000256" key="1">
    <source>
        <dbReference type="SAM" id="MobiDB-lite"/>
    </source>
</evidence>
<dbReference type="HOGENOM" id="CLU_2293508_0_0_1"/>
<feature type="compositionally biased region" description="Acidic residues" evidence="1">
    <location>
        <begin position="87"/>
        <end position="101"/>
    </location>
</feature>
<sequence length="101" mass="10959">MSRSETLYPSVENFSTPSSPSIFDDLTKIAQVDLGLNGTSVDPETLLNSGSPGLPTLGNDYFEVSHSSTTTDQSDGHTHPPHLFEECPLDSFDEPIDNNDM</sequence>
<gene>
    <name evidence="2" type="ORF">M422DRAFT_47833</name>
</gene>
<name>A0A0C9UKG9_SPHS4</name>
<dbReference type="EMBL" id="KN837122">
    <property type="protein sequence ID" value="KIJ43588.1"/>
    <property type="molecule type" value="Genomic_DNA"/>
</dbReference>
<accession>A0A0C9UKG9</accession>
<evidence type="ECO:0000313" key="3">
    <source>
        <dbReference type="Proteomes" id="UP000054279"/>
    </source>
</evidence>
<dbReference type="AlphaFoldDB" id="A0A0C9UKG9"/>
<reference evidence="2 3" key="1">
    <citation type="submission" date="2014-06" db="EMBL/GenBank/DDBJ databases">
        <title>Evolutionary Origins and Diversification of the Mycorrhizal Mutualists.</title>
        <authorList>
            <consortium name="DOE Joint Genome Institute"/>
            <consortium name="Mycorrhizal Genomics Consortium"/>
            <person name="Kohler A."/>
            <person name="Kuo A."/>
            <person name="Nagy L.G."/>
            <person name="Floudas D."/>
            <person name="Copeland A."/>
            <person name="Barry K.W."/>
            <person name="Cichocki N."/>
            <person name="Veneault-Fourrey C."/>
            <person name="LaButti K."/>
            <person name="Lindquist E.A."/>
            <person name="Lipzen A."/>
            <person name="Lundell T."/>
            <person name="Morin E."/>
            <person name="Murat C."/>
            <person name="Riley R."/>
            <person name="Ohm R."/>
            <person name="Sun H."/>
            <person name="Tunlid A."/>
            <person name="Henrissat B."/>
            <person name="Grigoriev I.V."/>
            <person name="Hibbett D.S."/>
            <person name="Martin F."/>
        </authorList>
    </citation>
    <scope>NUCLEOTIDE SEQUENCE [LARGE SCALE GENOMIC DNA]</scope>
    <source>
        <strain evidence="2 3">SS14</strain>
    </source>
</reference>
<protein>
    <submittedName>
        <fullName evidence="2">Uncharacterized protein</fullName>
    </submittedName>
</protein>
<feature type="region of interest" description="Disordered" evidence="1">
    <location>
        <begin position="65"/>
        <end position="101"/>
    </location>
</feature>
<proteinExistence type="predicted"/>
<keyword evidence="3" id="KW-1185">Reference proteome</keyword>
<organism evidence="2 3">
    <name type="scientific">Sphaerobolus stellatus (strain SS14)</name>
    <dbReference type="NCBI Taxonomy" id="990650"/>
    <lineage>
        <taxon>Eukaryota</taxon>
        <taxon>Fungi</taxon>
        <taxon>Dikarya</taxon>
        <taxon>Basidiomycota</taxon>
        <taxon>Agaricomycotina</taxon>
        <taxon>Agaricomycetes</taxon>
        <taxon>Phallomycetidae</taxon>
        <taxon>Geastrales</taxon>
        <taxon>Sphaerobolaceae</taxon>
        <taxon>Sphaerobolus</taxon>
    </lineage>
</organism>
<dbReference type="Proteomes" id="UP000054279">
    <property type="component" value="Unassembled WGS sequence"/>
</dbReference>